<dbReference type="Proteomes" id="UP000712600">
    <property type="component" value="Unassembled WGS sequence"/>
</dbReference>
<dbReference type="AlphaFoldDB" id="A0A8S9RTY1"/>
<accession>A0A8S9RTY1</accession>
<evidence type="ECO:0000313" key="2">
    <source>
        <dbReference type="EMBL" id="KAF3584230.1"/>
    </source>
</evidence>
<gene>
    <name evidence="2" type="ORF">F2Q69_00027700</name>
</gene>
<evidence type="ECO:0000256" key="1">
    <source>
        <dbReference type="SAM" id="MobiDB-lite"/>
    </source>
</evidence>
<protein>
    <submittedName>
        <fullName evidence="2">Uncharacterized protein</fullName>
    </submittedName>
</protein>
<organism evidence="2 3">
    <name type="scientific">Brassica cretica</name>
    <name type="common">Mustard</name>
    <dbReference type="NCBI Taxonomy" id="69181"/>
    <lineage>
        <taxon>Eukaryota</taxon>
        <taxon>Viridiplantae</taxon>
        <taxon>Streptophyta</taxon>
        <taxon>Embryophyta</taxon>
        <taxon>Tracheophyta</taxon>
        <taxon>Spermatophyta</taxon>
        <taxon>Magnoliopsida</taxon>
        <taxon>eudicotyledons</taxon>
        <taxon>Gunneridae</taxon>
        <taxon>Pentapetalae</taxon>
        <taxon>rosids</taxon>
        <taxon>malvids</taxon>
        <taxon>Brassicales</taxon>
        <taxon>Brassicaceae</taxon>
        <taxon>Brassiceae</taxon>
        <taxon>Brassica</taxon>
    </lineage>
</organism>
<feature type="compositionally biased region" description="Polar residues" evidence="1">
    <location>
        <begin position="23"/>
        <end position="44"/>
    </location>
</feature>
<evidence type="ECO:0000313" key="3">
    <source>
        <dbReference type="Proteomes" id="UP000712600"/>
    </source>
</evidence>
<comment type="caution">
    <text evidence="2">The sequence shown here is derived from an EMBL/GenBank/DDBJ whole genome shotgun (WGS) entry which is preliminary data.</text>
</comment>
<dbReference type="EMBL" id="QGKX02000088">
    <property type="protein sequence ID" value="KAF3584230.1"/>
    <property type="molecule type" value="Genomic_DNA"/>
</dbReference>
<reference evidence="2" key="1">
    <citation type="submission" date="2019-12" db="EMBL/GenBank/DDBJ databases">
        <title>Genome sequencing and annotation of Brassica cretica.</title>
        <authorList>
            <person name="Studholme D.J."/>
            <person name="Sarris P."/>
        </authorList>
    </citation>
    <scope>NUCLEOTIDE SEQUENCE</scope>
    <source>
        <strain evidence="2">PFS-109/04</strain>
        <tissue evidence="2">Leaf</tissue>
    </source>
</reference>
<sequence length="82" mass="8604">MRTTHSPESEAGQDSALKATVCQRHSPNVGSQASSQNYERSSTSPEPPHVVSTSALPPLPPPCSSRQDEAVAADHVAIGITR</sequence>
<name>A0A8S9RTY1_BRACR</name>
<proteinExistence type="predicted"/>
<feature type="region of interest" description="Disordered" evidence="1">
    <location>
        <begin position="1"/>
        <end position="70"/>
    </location>
</feature>